<dbReference type="GO" id="GO:0005634">
    <property type="term" value="C:nucleus"/>
    <property type="evidence" value="ECO:0007669"/>
    <property type="project" value="UniProtKB-SubCell"/>
</dbReference>
<evidence type="ECO:0000313" key="7">
    <source>
        <dbReference type="Proteomes" id="UP000271974"/>
    </source>
</evidence>
<evidence type="ECO:0000259" key="5">
    <source>
        <dbReference type="Pfam" id="PF13934"/>
    </source>
</evidence>
<gene>
    <name evidence="6" type="ORF">EGW08_019637</name>
</gene>
<feature type="domain" description="ELYS-like" evidence="5">
    <location>
        <begin position="175"/>
        <end position="397"/>
    </location>
</feature>
<dbReference type="InterPro" id="IPR025151">
    <property type="entry name" value="ELYS_dom"/>
</dbReference>
<sequence>MALDQGLAPALIPQCVRLWEEEGFAGQGCTLSLLLTWAWESVISLKASFDKACSLLYDWSGVHLDHRTDQQISQLSQALSHVRHIFNYFTVQAPPTTERGQFELELRLEVLNVLIQHCEVVRWAISSSLLPEMDEVSEPSRGLFAFPASELGQGYKRRRAELSAMTGTIDGMSLLLIDSLVECQGPYIRQVWENLGGDGAYPPPSMQAMMNMYLIEDVSLDVKNAIMLYFLQNVAMLDPNPEREAAVASFIQRFMLSPSMVHQVQGLWFIDHSDFEEGVRHLVNANVHQDLCHGMQPAAVVNTLLAQGQGRLASCYMNSKPALGGSDKEQRLHVSVLLDNRQVSQALELLRGCFDEKLSAKLMEHLLKECQTYKLLGQLLQLNLTEWEESLVEGHLRARPEAHALEPMLLYYLHRSRFLQAFRLNQQMNAQDKLVASLASQDRSVTRNRLMEAYMKVLPEVTRKMLTEKQTTQAAVTSARRIQVDQPKPLSTVVRQADFKGMSQARFIMAVIDKVHEATQMLMEEEEEEEEEQALKSVLRKEGFEEFLDLDIPFLKTPRTPQRTPAKRKSEALFRGMDISPPTVAPSPSQSARKTLSVIKAAQTQEEKDSLKKLAEECLQVLQTPVRDHKRKSMSPVATAQALSIKTPQSILKVRRLSKTLPSSRDKMSSRRNSGPRSARLGASKSDTSHNASQG</sequence>
<name>A0A3S1B5M7_ELYCH</name>
<dbReference type="Pfam" id="PF13934">
    <property type="entry name" value="ELYS"/>
    <property type="match status" value="1"/>
</dbReference>
<evidence type="ECO:0000256" key="2">
    <source>
        <dbReference type="ARBA" id="ARBA00023242"/>
    </source>
</evidence>
<keyword evidence="7" id="KW-1185">Reference proteome</keyword>
<protein>
    <recommendedName>
        <fullName evidence="5">ELYS-like domain-containing protein</fullName>
    </recommendedName>
</protein>
<dbReference type="STRING" id="188477.A0A3S1B5M7"/>
<evidence type="ECO:0000256" key="3">
    <source>
        <dbReference type="SAM" id="Coils"/>
    </source>
</evidence>
<comment type="subcellular location">
    <subcellularLocation>
        <location evidence="1">Nucleus</location>
    </subcellularLocation>
</comment>
<reference evidence="6 7" key="1">
    <citation type="submission" date="2019-01" db="EMBL/GenBank/DDBJ databases">
        <title>A draft genome assembly of the solar-powered sea slug Elysia chlorotica.</title>
        <authorList>
            <person name="Cai H."/>
            <person name="Li Q."/>
            <person name="Fang X."/>
            <person name="Li J."/>
            <person name="Curtis N.E."/>
            <person name="Altenburger A."/>
            <person name="Shibata T."/>
            <person name="Feng M."/>
            <person name="Maeda T."/>
            <person name="Schwartz J.A."/>
            <person name="Shigenobu S."/>
            <person name="Lundholm N."/>
            <person name="Nishiyama T."/>
            <person name="Yang H."/>
            <person name="Hasebe M."/>
            <person name="Li S."/>
            <person name="Pierce S.K."/>
            <person name="Wang J."/>
        </authorList>
    </citation>
    <scope>NUCLEOTIDE SEQUENCE [LARGE SCALE GENOMIC DNA]</scope>
    <source>
        <strain evidence="6">EC2010</strain>
        <tissue evidence="6">Whole organism of an adult</tissue>
    </source>
</reference>
<feature type="region of interest" description="Disordered" evidence="4">
    <location>
        <begin position="626"/>
        <end position="695"/>
    </location>
</feature>
<dbReference type="Proteomes" id="UP000271974">
    <property type="component" value="Unassembled WGS sequence"/>
</dbReference>
<feature type="compositionally biased region" description="Polar residues" evidence="4">
    <location>
        <begin position="685"/>
        <end position="695"/>
    </location>
</feature>
<evidence type="ECO:0000256" key="1">
    <source>
        <dbReference type="ARBA" id="ARBA00004123"/>
    </source>
</evidence>
<evidence type="ECO:0000313" key="6">
    <source>
        <dbReference type="EMBL" id="RUS72602.1"/>
    </source>
</evidence>
<evidence type="ECO:0000256" key="4">
    <source>
        <dbReference type="SAM" id="MobiDB-lite"/>
    </source>
</evidence>
<proteinExistence type="predicted"/>
<feature type="coiled-coil region" evidence="3">
    <location>
        <begin position="508"/>
        <end position="542"/>
    </location>
</feature>
<feature type="non-terminal residue" evidence="6">
    <location>
        <position position="695"/>
    </location>
</feature>
<dbReference type="AlphaFoldDB" id="A0A3S1B5M7"/>
<comment type="caution">
    <text evidence="6">The sequence shown here is derived from an EMBL/GenBank/DDBJ whole genome shotgun (WGS) entry which is preliminary data.</text>
</comment>
<keyword evidence="3" id="KW-0175">Coiled coil</keyword>
<dbReference type="PANTHER" id="PTHR21583:SF8">
    <property type="entry name" value="PROTEIN ELYS"/>
    <property type="match status" value="1"/>
</dbReference>
<dbReference type="PANTHER" id="PTHR21583">
    <property type="entry name" value="ELYS PROTEIN"/>
    <property type="match status" value="1"/>
</dbReference>
<feature type="region of interest" description="Disordered" evidence="4">
    <location>
        <begin position="556"/>
        <end position="592"/>
    </location>
</feature>
<keyword evidence="2" id="KW-0539">Nucleus</keyword>
<dbReference type="InterPro" id="IPR052620">
    <property type="entry name" value="ELYS/MEL-28_NucAsmblyFactor"/>
</dbReference>
<feature type="compositionally biased region" description="Polar residues" evidence="4">
    <location>
        <begin position="636"/>
        <end position="650"/>
    </location>
</feature>
<organism evidence="6 7">
    <name type="scientific">Elysia chlorotica</name>
    <name type="common">Eastern emerald elysia</name>
    <name type="synonym">Sea slug</name>
    <dbReference type="NCBI Taxonomy" id="188477"/>
    <lineage>
        <taxon>Eukaryota</taxon>
        <taxon>Metazoa</taxon>
        <taxon>Spiralia</taxon>
        <taxon>Lophotrochozoa</taxon>
        <taxon>Mollusca</taxon>
        <taxon>Gastropoda</taxon>
        <taxon>Heterobranchia</taxon>
        <taxon>Euthyneura</taxon>
        <taxon>Panpulmonata</taxon>
        <taxon>Sacoglossa</taxon>
        <taxon>Placobranchoidea</taxon>
        <taxon>Plakobranchidae</taxon>
        <taxon>Elysia</taxon>
    </lineage>
</organism>
<dbReference type="OrthoDB" id="20729at2759"/>
<accession>A0A3S1B5M7</accession>
<dbReference type="EMBL" id="RQTK01001044">
    <property type="protein sequence ID" value="RUS72602.1"/>
    <property type="molecule type" value="Genomic_DNA"/>
</dbReference>